<sequence length="93" mass="10583">MMHAACLHSMPYCKKQASFGNSSPYHEPFSIAMATHRRVSLCLLLWHSCQLIQSLYVDISHVFNTVLPAIRRSRTSWSYYSVHSIHSTSCAPV</sequence>
<protein>
    <submittedName>
        <fullName evidence="1">Uncharacterized protein</fullName>
    </submittedName>
</protein>
<keyword evidence="2" id="KW-1185">Reference proteome</keyword>
<accession>A0A2H3D9V7</accession>
<evidence type="ECO:0000313" key="2">
    <source>
        <dbReference type="Proteomes" id="UP000217790"/>
    </source>
</evidence>
<evidence type="ECO:0000313" key="1">
    <source>
        <dbReference type="EMBL" id="PBK85857.1"/>
    </source>
</evidence>
<dbReference type="EMBL" id="KZ293688">
    <property type="protein sequence ID" value="PBK85857.1"/>
    <property type="molecule type" value="Genomic_DNA"/>
</dbReference>
<reference evidence="2" key="1">
    <citation type="journal article" date="2017" name="Nat. Ecol. Evol.">
        <title>Genome expansion and lineage-specific genetic innovations in the forest pathogenic fungi Armillaria.</title>
        <authorList>
            <person name="Sipos G."/>
            <person name="Prasanna A.N."/>
            <person name="Walter M.C."/>
            <person name="O'Connor E."/>
            <person name="Balint B."/>
            <person name="Krizsan K."/>
            <person name="Kiss B."/>
            <person name="Hess J."/>
            <person name="Varga T."/>
            <person name="Slot J."/>
            <person name="Riley R."/>
            <person name="Boka B."/>
            <person name="Rigling D."/>
            <person name="Barry K."/>
            <person name="Lee J."/>
            <person name="Mihaltcheva S."/>
            <person name="LaButti K."/>
            <person name="Lipzen A."/>
            <person name="Waldron R."/>
            <person name="Moloney N.M."/>
            <person name="Sperisen C."/>
            <person name="Kredics L."/>
            <person name="Vagvoelgyi C."/>
            <person name="Patrignani A."/>
            <person name="Fitzpatrick D."/>
            <person name="Nagy I."/>
            <person name="Doyle S."/>
            <person name="Anderson J.B."/>
            <person name="Grigoriev I.V."/>
            <person name="Gueldener U."/>
            <person name="Muensterkoetter M."/>
            <person name="Nagy L.G."/>
        </authorList>
    </citation>
    <scope>NUCLEOTIDE SEQUENCE [LARGE SCALE GENOMIC DNA]</scope>
    <source>
        <strain evidence="2">Ar21-2</strain>
    </source>
</reference>
<dbReference type="InParanoid" id="A0A2H3D9V7"/>
<dbReference type="AlphaFoldDB" id="A0A2H3D9V7"/>
<dbReference type="Proteomes" id="UP000217790">
    <property type="component" value="Unassembled WGS sequence"/>
</dbReference>
<proteinExistence type="predicted"/>
<gene>
    <name evidence="1" type="ORF">ARMGADRAFT_545909</name>
</gene>
<name>A0A2H3D9V7_ARMGA</name>
<organism evidence="1 2">
    <name type="scientific">Armillaria gallica</name>
    <name type="common">Bulbous honey fungus</name>
    <name type="synonym">Armillaria bulbosa</name>
    <dbReference type="NCBI Taxonomy" id="47427"/>
    <lineage>
        <taxon>Eukaryota</taxon>
        <taxon>Fungi</taxon>
        <taxon>Dikarya</taxon>
        <taxon>Basidiomycota</taxon>
        <taxon>Agaricomycotina</taxon>
        <taxon>Agaricomycetes</taxon>
        <taxon>Agaricomycetidae</taxon>
        <taxon>Agaricales</taxon>
        <taxon>Marasmiineae</taxon>
        <taxon>Physalacriaceae</taxon>
        <taxon>Armillaria</taxon>
    </lineage>
</organism>